<proteinExistence type="predicted"/>
<keyword evidence="9" id="KW-0793">Thylakoid</keyword>
<feature type="transmembrane region" description="Helical" evidence="13">
    <location>
        <begin position="98"/>
        <end position="118"/>
    </location>
</feature>
<evidence type="ECO:0000256" key="2">
    <source>
        <dbReference type="ARBA" id="ARBA00022692"/>
    </source>
</evidence>
<keyword evidence="7 13" id="KW-1133">Transmembrane helix</keyword>
<organism evidence="14">
    <name type="scientific">Opuntia streptacantha</name>
    <name type="common">Prickly pear cactus</name>
    <name type="synonym">Opuntia cardona</name>
    <dbReference type="NCBI Taxonomy" id="393608"/>
    <lineage>
        <taxon>Eukaryota</taxon>
        <taxon>Viridiplantae</taxon>
        <taxon>Streptophyta</taxon>
        <taxon>Embryophyta</taxon>
        <taxon>Tracheophyta</taxon>
        <taxon>Spermatophyta</taxon>
        <taxon>Magnoliopsida</taxon>
        <taxon>eudicotyledons</taxon>
        <taxon>Gunneridae</taxon>
        <taxon>Pentapetalae</taxon>
        <taxon>Caryophyllales</taxon>
        <taxon>Cactineae</taxon>
        <taxon>Cactaceae</taxon>
        <taxon>Opuntioideae</taxon>
        <taxon>Opuntia</taxon>
    </lineage>
</organism>
<evidence type="ECO:0000256" key="4">
    <source>
        <dbReference type="ARBA" id="ARBA00022857"/>
    </source>
</evidence>
<protein>
    <submittedName>
        <fullName evidence="14">Uncharacterized protein</fullName>
    </submittedName>
</protein>
<evidence type="ECO:0000256" key="11">
    <source>
        <dbReference type="ARBA" id="ARBA00047726"/>
    </source>
</evidence>
<dbReference type="Pfam" id="PF10716">
    <property type="entry name" value="NdhL"/>
    <property type="match status" value="1"/>
</dbReference>
<comment type="subcellular location">
    <subcellularLocation>
        <location evidence="1">Membrane</location>
        <topology evidence="1">Multi-pass membrane protein</topology>
    </subcellularLocation>
</comment>
<dbReference type="EMBL" id="GISG01060563">
    <property type="protein sequence ID" value="MBA4627145.1"/>
    <property type="molecule type" value="Transcribed_RNA"/>
</dbReference>
<reference evidence="14" key="1">
    <citation type="journal article" date="2013" name="J. Plant Res.">
        <title>Effect of fungi and light on seed germination of three Opuntia species from semiarid lands of central Mexico.</title>
        <authorList>
            <person name="Delgado-Sanchez P."/>
            <person name="Jimenez-Bremont J.F."/>
            <person name="Guerrero-Gonzalez Mde L."/>
            <person name="Flores J."/>
        </authorList>
    </citation>
    <scope>NUCLEOTIDE SEQUENCE</scope>
    <source>
        <tissue evidence="14">Cladode</tissue>
    </source>
</reference>
<evidence type="ECO:0000256" key="6">
    <source>
        <dbReference type="ARBA" id="ARBA00022967"/>
    </source>
</evidence>
<evidence type="ECO:0000256" key="9">
    <source>
        <dbReference type="ARBA" id="ARBA00023078"/>
    </source>
</evidence>
<evidence type="ECO:0000256" key="8">
    <source>
        <dbReference type="ARBA" id="ARBA00023027"/>
    </source>
</evidence>
<keyword evidence="2 13" id="KW-0812">Transmembrane</keyword>
<evidence type="ECO:0000313" key="14">
    <source>
        <dbReference type="EMBL" id="MBA4627145.1"/>
    </source>
</evidence>
<dbReference type="InterPro" id="IPR019654">
    <property type="entry name" value="NADH-quinone_OxRdatse_su_L"/>
</dbReference>
<evidence type="ECO:0000256" key="10">
    <source>
        <dbReference type="ARBA" id="ARBA00023136"/>
    </source>
</evidence>
<dbReference type="GO" id="GO:0048038">
    <property type="term" value="F:quinone binding"/>
    <property type="evidence" value="ECO:0007669"/>
    <property type="project" value="UniProtKB-KW"/>
</dbReference>
<evidence type="ECO:0000256" key="13">
    <source>
        <dbReference type="SAM" id="Phobius"/>
    </source>
</evidence>
<keyword evidence="6" id="KW-1278">Translocase</keyword>
<keyword evidence="8" id="KW-0520">NAD</keyword>
<dbReference type="GO" id="GO:0016020">
    <property type="term" value="C:membrane"/>
    <property type="evidence" value="ECO:0007669"/>
    <property type="project" value="UniProtKB-SubCell"/>
</dbReference>
<evidence type="ECO:0000256" key="12">
    <source>
        <dbReference type="ARBA" id="ARBA00048026"/>
    </source>
</evidence>
<evidence type="ECO:0000256" key="5">
    <source>
        <dbReference type="ARBA" id="ARBA00022957"/>
    </source>
</evidence>
<comment type="catalytic activity">
    <reaction evidence="11">
        <text>a plastoquinone + NADPH + (n+1) H(+)(in) = a plastoquinol + NADP(+) + n H(+)(out)</text>
        <dbReference type="Rhea" id="RHEA:42612"/>
        <dbReference type="Rhea" id="RHEA-COMP:9561"/>
        <dbReference type="Rhea" id="RHEA-COMP:9562"/>
        <dbReference type="ChEBI" id="CHEBI:15378"/>
        <dbReference type="ChEBI" id="CHEBI:17757"/>
        <dbReference type="ChEBI" id="CHEBI:57783"/>
        <dbReference type="ChEBI" id="CHEBI:58349"/>
        <dbReference type="ChEBI" id="CHEBI:62192"/>
    </reaction>
</comment>
<evidence type="ECO:0000256" key="3">
    <source>
        <dbReference type="ARBA" id="ARBA00022719"/>
    </source>
</evidence>
<keyword evidence="4" id="KW-0521">NADP</keyword>
<dbReference type="PANTHER" id="PTHR36727">
    <property type="entry name" value="NAD(P)H-QUINONE OXIDOREDUCTASE SUBUNIT L, CHLOROPLASTIC"/>
    <property type="match status" value="1"/>
</dbReference>
<evidence type="ECO:0000256" key="7">
    <source>
        <dbReference type="ARBA" id="ARBA00022989"/>
    </source>
</evidence>
<keyword evidence="5" id="KW-0618">Plastoquinone</keyword>
<evidence type="ECO:0000256" key="1">
    <source>
        <dbReference type="ARBA" id="ARBA00004141"/>
    </source>
</evidence>
<accession>A0A7C9CZA1</accession>
<reference evidence="14" key="2">
    <citation type="submission" date="2020-07" db="EMBL/GenBank/DDBJ databases">
        <authorList>
            <person name="Vera ALvarez R."/>
            <person name="Arias-Moreno D.M."/>
            <person name="Jimenez-Jacinto V."/>
            <person name="Jimenez-Bremont J.F."/>
            <person name="Swaminathan K."/>
            <person name="Moose S.P."/>
            <person name="Guerrero-Gonzalez M.L."/>
            <person name="Marino-Ramirez L."/>
            <person name="Landsman D."/>
            <person name="Rodriguez-Kessler M."/>
            <person name="Delgado-Sanchez P."/>
        </authorList>
    </citation>
    <scope>NUCLEOTIDE SEQUENCE</scope>
    <source>
        <tissue evidence="14">Cladode</tissue>
    </source>
</reference>
<keyword evidence="3" id="KW-0874">Quinone</keyword>
<dbReference type="GO" id="GO:0016655">
    <property type="term" value="F:oxidoreductase activity, acting on NAD(P)H, quinone or similar compound as acceptor"/>
    <property type="evidence" value="ECO:0007669"/>
    <property type="project" value="InterPro"/>
</dbReference>
<sequence>MSSPISFHPLKALPSLSPLKCRPSRCMISKHKLLCNSKPNQSSAAEPAFAVTGVNNEQDLISVVIQIGVLAFWYFLIMPPIIMNWLRTRWYRRNLLEMYLQFMCVFMFFPGVMLWAPFLNFRKFPRDPTLKYPWSKPENPSEVKGGFLKFPWATIEDYE</sequence>
<dbReference type="PANTHER" id="PTHR36727:SF2">
    <property type="entry name" value="NAD(P)H-QUINONE OXIDOREDUCTASE SUBUNIT L, CHLOROPLASTIC"/>
    <property type="match status" value="1"/>
</dbReference>
<name>A0A7C9CZA1_OPUST</name>
<comment type="catalytic activity">
    <reaction evidence="12">
        <text>a plastoquinone + NADH + (n+1) H(+)(in) = a plastoquinol + NAD(+) + n H(+)(out)</text>
        <dbReference type="Rhea" id="RHEA:42608"/>
        <dbReference type="Rhea" id="RHEA-COMP:9561"/>
        <dbReference type="Rhea" id="RHEA-COMP:9562"/>
        <dbReference type="ChEBI" id="CHEBI:15378"/>
        <dbReference type="ChEBI" id="CHEBI:17757"/>
        <dbReference type="ChEBI" id="CHEBI:57540"/>
        <dbReference type="ChEBI" id="CHEBI:57945"/>
        <dbReference type="ChEBI" id="CHEBI:62192"/>
    </reaction>
</comment>
<dbReference type="AlphaFoldDB" id="A0A7C9CZA1"/>
<feature type="transmembrane region" description="Helical" evidence="13">
    <location>
        <begin position="63"/>
        <end position="86"/>
    </location>
</feature>
<keyword evidence="10 13" id="KW-0472">Membrane</keyword>